<sequence length="198" mass="22570">RSWRNIDKVATIRVLLEDNKEKTAEITHLKGEKDLEKKKNEAFISMAEEIGDYVLKARLHLESKVPKKFPSAMHYVRTLVDLVLEDGPIRMPAPKDPEQEVERARASVVRKISSYEALHKTLQDELKKVDQALNICATPEVVIRIRTIIEDNEVLKVMKDETLGHAEILALVKKKCEALAATHNPHKERLDEIGKLIA</sequence>
<feature type="non-terminal residue" evidence="1">
    <location>
        <position position="1"/>
    </location>
</feature>
<gene>
    <name evidence="1" type="ORF">KI387_022427</name>
</gene>
<reference evidence="1 2" key="1">
    <citation type="journal article" date="2021" name="Nat. Plants">
        <title>The Taxus genome provides insights into paclitaxel biosynthesis.</title>
        <authorList>
            <person name="Xiong X."/>
            <person name="Gou J."/>
            <person name="Liao Q."/>
            <person name="Li Y."/>
            <person name="Zhou Q."/>
            <person name="Bi G."/>
            <person name="Li C."/>
            <person name="Du R."/>
            <person name="Wang X."/>
            <person name="Sun T."/>
            <person name="Guo L."/>
            <person name="Liang H."/>
            <person name="Lu P."/>
            <person name="Wu Y."/>
            <person name="Zhang Z."/>
            <person name="Ro D.K."/>
            <person name="Shang Y."/>
            <person name="Huang S."/>
            <person name="Yan J."/>
        </authorList>
    </citation>
    <scope>NUCLEOTIDE SEQUENCE [LARGE SCALE GENOMIC DNA]</scope>
    <source>
        <strain evidence="1">Ta-2019</strain>
    </source>
</reference>
<dbReference type="Proteomes" id="UP000824469">
    <property type="component" value="Unassembled WGS sequence"/>
</dbReference>
<dbReference type="EMBL" id="JAHRHJ020000005">
    <property type="protein sequence ID" value="KAH9313800.1"/>
    <property type="molecule type" value="Genomic_DNA"/>
</dbReference>
<organism evidence="1 2">
    <name type="scientific">Taxus chinensis</name>
    <name type="common">Chinese yew</name>
    <name type="synonym">Taxus wallichiana var. chinensis</name>
    <dbReference type="NCBI Taxonomy" id="29808"/>
    <lineage>
        <taxon>Eukaryota</taxon>
        <taxon>Viridiplantae</taxon>
        <taxon>Streptophyta</taxon>
        <taxon>Embryophyta</taxon>
        <taxon>Tracheophyta</taxon>
        <taxon>Spermatophyta</taxon>
        <taxon>Pinopsida</taxon>
        <taxon>Pinidae</taxon>
        <taxon>Conifers II</taxon>
        <taxon>Cupressales</taxon>
        <taxon>Taxaceae</taxon>
        <taxon>Taxus</taxon>
    </lineage>
</organism>
<evidence type="ECO:0000313" key="1">
    <source>
        <dbReference type="EMBL" id="KAH9313800.1"/>
    </source>
</evidence>
<accession>A0AA38G101</accession>
<protein>
    <submittedName>
        <fullName evidence="1">Uncharacterized protein</fullName>
    </submittedName>
</protein>
<dbReference type="AlphaFoldDB" id="A0AA38G101"/>
<keyword evidence="2" id="KW-1185">Reference proteome</keyword>
<feature type="non-terminal residue" evidence="1">
    <location>
        <position position="198"/>
    </location>
</feature>
<evidence type="ECO:0000313" key="2">
    <source>
        <dbReference type="Proteomes" id="UP000824469"/>
    </source>
</evidence>
<name>A0AA38G101_TAXCH</name>
<comment type="caution">
    <text evidence="1">The sequence shown here is derived from an EMBL/GenBank/DDBJ whole genome shotgun (WGS) entry which is preliminary data.</text>
</comment>
<proteinExistence type="predicted"/>